<dbReference type="Proteomes" id="UP000479000">
    <property type="component" value="Unassembled WGS sequence"/>
</dbReference>
<name>A0A6H5GGD2_9HEMI</name>
<dbReference type="EMBL" id="CADCXU010012569">
    <property type="protein sequence ID" value="CAB0002526.1"/>
    <property type="molecule type" value="Genomic_DNA"/>
</dbReference>
<feature type="non-terminal residue" evidence="1">
    <location>
        <position position="73"/>
    </location>
</feature>
<evidence type="ECO:0000313" key="1">
    <source>
        <dbReference type="EMBL" id="CAB0002526.1"/>
    </source>
</evidence>
<gene>
    <name evidence="1" type="ORF">NTEN_LOCUS8313</name>
</gene>
<sequence length="73" mass="8265">MYLTCAFEVAWNSNNNVPWCSVFSLEDLLVRLVCDLNLNFEDVTKFPSVSFAIQGAGVWGRSQILLEGRLRLP</sequence>
<accession>A0A6H5GGD2</accession>
<dbReference type="AlphaFoldDB" id="A0A6H5GGD2"/>
<proteinExistence type="predicted"/>
<organism evidence="1 2">
    <name type="scientific">Nesidiocoris tenuis</name>
    <dbReference type="NCBI Taxonomy" id="355587"/>
    <lineage>
        <taxon>Eukaryota</taxon>
        <taxon>Metazoa</taxon>
        <taxon>Ecdysozoa</taxon>
        <taxon>Arthropoda</taxon>
        <taxon>Hexapoda</taxon>
        <taxon>Insecta</taxon>
        <taxon>Pterygota</taxon>
        <taxon>Neoptera</taxon>
        <taxon>Paraneoptera</taxon>
        <taxon>Hemiptera</taxon>
        <taxon>Heteroptera</taxon>
        <taxon>Panheteroptera</taxon>
        <taxon>Cimicomorpha</taxon>
        <taxon>Miridae</taxon>
        <taxon>Dicyphina</taxon>
        <taxon>Nesidiocoris</taxon>
    </lineage>
</organism>
<reference evidence="1 2" key="1">
    <citation type="submission" date="2020-02" db="EMBL/GenBank/DDBJ databases">
        <authorList>
            <person name="Ferguson B K."/>
        </authorList>
    </citation>
    <scope>NUCLEOTIDE SEQUENCE [LARGE SCALE GENOMIC DNA]</scope>
</reference>
<evidence type="ECO:0000313" key="2">
    <source>
        <dbReference type="Proteomes" id="UP000479000"/>
    </source>
</evidence>
<protein>
    <submittedName>
        <fullName evidence="1">Uncharacterized protein</fullName>
    </submittedName>
</protein>
<keyword evidence="2" id="KW-1185">Reference proteome</keyword>